<feature type="coiled-coil region" evidence="1">
    <location>
        <begin position="80"/>
        <end position="126"/>
    </location>
</feature>
<accession>A0A7X2S6X8</accession>
<proteinExistence type="predicted"/>
<dbReference type="Proteomes" id="UP000434639">
    <property type="component" value="Unassembled WGS sequence"/>
</dbReference>
<keyword evidence="3" id="KW-1185">Reference proteome</keyword>
<reference evidence="2 3" key="1">
    <citation type="journal article" date="2017" name="Int. J. Syst. Evol. Microbiol.">
        <title>Bacillus mangrovi sp. nov., isolated from a sediment sample from a mangrove forest.</title>
        <authorList>
            <person name="Gupta V."/>
            <person name="Singh P.K."/>
            <person name="Korpole S."/>
            <person name="Tanuku N.R.S."/>
            <person name="Pinnaka A.K."/>
        </authorList>
    </citation>
    <scope>NUCLEOTIDE SEQUENCE [LARGE SCALE GENOMIC DNA]</scope>
    <source>
        <strain evidence="2 3">KCTC 33872</strain>
    </source>
</reference>
<sequence length="317" mass="37186">MSRFFKSKGKENEEELYENAMKSLKELNQEIFINDLNEQLTQFAATISIDLTELQQQLKKEIQFTSASTSIVNNRVNEFTENINNNLEEQDSQIQTYLEELVNYLNAKLNDTLSTASKNHDKLLEDIKDSVQENYKGLDQFHEWHHSFNESFTKENTKLKVILASFQSNTEQSIEILNEINRTFLKATKNTSARFIEELEEVKHLTETNRGFFETANKKVSSEIVHLEKVMDQHHQSQLDLRNDHVKSINQLREYITETKIEQNKQMNSVAKSLEIKNNQLIEHFEKQQTQLKSNQKVTLVFFSFITAAEILSFFFK</sequence>
<dbReference type="EMBL" id="WMIB01000015">
    <property type="protein sequence ID" value="MTH54532.1"/>
    <property type="molecule type" value="Genomic_DNA"/>
</dbReference>
<keyword evidence="1" id="KW-0175">Coiled coil</keyword>
<evidence type="ECO:0000313" key="2">
    <source>
        <dbReference type="EMBL" id="MTH54532.1"/>
    </source>
</evidence>
<dbReference type="OrthoDB" id="2988727at2"/>
<organism evidence="2 3">
    <name type="scientific">Metabacillus mangrovi</name>
    <dbReference type="NCBI Taxonomy" id="1491830"/>
    <lineage>
        <taxon>Bacteria</taxon>
        <taxon>Bacillati</taxon>
        <taxon>Bacillota</taxon>
        <taxon>Bacilli</taxon>
        <taxon>Bacillales</taxon>
        <taxon>Bacillaceae</taxon>
        <taxon>Metabacillus</taxon>
    </lineage>
</organism>
<gene>
    <name evidence="2" type="ORF">GKZ89_14095</name>
</gene>
<dbReference type="RefSeq" id="WP_155113044.1">
    <property type="nucleotide sequence ID" value="NZ_WMIB01000015.1"/>
</dbReference>
<dbReference type="AlphaFoldDB" id="A0A7X2S6X8"/>
<evidence type="ECO:0000256" key="1">
    <source>
        <dbReference type="SAM" id="Coils"/>
    </source>
</evidence>
<name>A0A7X2S6X8_9BACI</name>
<comment type="caution">
    <text evidence="2">The sequence shown here is derived from an EMBL/GenBank/DDBJ whole genome shotgun (WGS) entry which is preliminary data.</text>
</comment>
<evidence type="ECO:0000313" key="3">
    <source>
        <dbReference type="Proteomes" id="UP000434639"/>
    </source>
</evidence>
<protein>
    <submittedName>
        <fullName evidence="2">Uncharacterized protein</fullName>
    </submittedName>
</protein>